<proteinExistence type="predicted"/>
<dbReference type="InterPro" id="IPR009100">
    <property type="entry name" value="AcylCoA_DH/oxidase_NM_dom_sf"/>
</dbReference>
<dbReference type="SUPFAM" id="SSF56645">
    <property type="entry name" value="Acyl-CoA dehydrogenase NM domain-like"/>
    <property type="match status" value="1"/>
</dbReference>
<dbReference type="EC" id="1.-.-.-" evidence="1"/>
<dbReference type="Gene3D" id="1.20.140.10">
    <property type="entry name" value="Butyryl-CoA Dehydrogenase, subunit A, domain 3"/>
    <property type="match status" value="1"/>
</dbReference>
<evidence type="ECO:0000313" key="2">
    <source>
        <dbReference type="Proteomes" id="UP001219037"/>
    </source>
</evidence>
<dbReference type="Gene3D" id="2.40.110.10">
    <property type="entry name" value="Butyryl-CoA Dehydrogenase, subunit A, domain 2"/>
    <property type="match status" value="1"/>
</dbReference>
<reference evidence="1 2" key="1">
    <citation type="submission" date="2023-04" db="EMBL/GenBank/DDBJ databases">
        <title>Funneling lignin-derived compounds into biodiesel using alkali-halophilic Citricoccus sp. P2.</title>
        <authorList>
            <person name="Luo C.-B."/>
        </authorList>
    </citation>
    <scope>NUCLEOTIDE SEQUENCE [LARGE SCALE GENOMIC DNA]</scope>
    <source>
        <strain evidence="1 2">P2</strain>
    </source>
</reference>
<dbReference type="GO" id="GO:0016491">
    <property type="term" value="F:oxidoreductase activity"/>
    <property type="evidence" value="ECO:0007669"/>
    <property type="project" value="UniProtKB-KW"/>
</dbReference>
<name>A0ABY8H803_9MICC</name>
<sequence length="349" mass="36958">MSERTDHDAQRTDAERDLVEAAAASHGRIEPMTEVLRHAGERLPLVGQGQTRRHWELLATVASQDLVAARVLEPHLDATTILEQAGVSVPQGLLGVYASESGGQTVRAVQSGSAWKLNGTKPWCSLGSVCSAAVVTAIVGDEDAAASGALRRRAFLVDLEAGRQSGAVRDSGERWPALGLSAVTSTALEFHEVNAVPVGDPGWYLTRPGFAWGGISVAACWLGGAIRLMRTLQAREPRDDFAAAARGRVDRMLAAAAALMTEAARHLEEGTLDGDAAEIAAERLRGTIAETCTEVIRVVGEATGPGPLAGDAAHARAVADLQLYVRQHHAGRDDARLGRLLAERPGWSW</sequence>
<protein>
    <submittedName>
        <fullName evidence="1">Acyl-CoA/acyl-ACP dehydrogenase</fullName>
        <ecNumber evidence="1">1.-.-.-</ecNumber>
    </submittedName>
</protein>
<evidence type="ECO:0000313" key="1">
    <source>
        <dbReference type="EMBL" id="WFP16742.1"/>
    </source>
</evidence>
<dbReference type="Proteomes" id="UP001219037">
    <property type="component" value="Chromosome"/>
</dbReference>
<gene>
    <name evidence="1" type="ORF">P8192_01025</name>
</gene>
<organism evidence="1 2">
    <name type="scientific">Citricoccus muralis</name>
    <dbReference type="NCBI Taxonomy" id="169134"/>
    <lineage>
        <taxon>Bacteria</taxon>
        <taxon>Bacillati</taxon>
        <taxon>Actinomycetota</taxon>
        <taxon>Actinomycetes</taxon>
        <taxon>Micrococcales</taxon>
        <taxon>Micrococcaceae</taxon>
        <taxon>Citricoccus</taxon>
    </lineage>
</organism>
<keyword evidence="2" id="KW-1185">Reference proteome</keyword>
<dbReference type="InterPro" id="IPR046373">
    <property type="entry name" value="Acyl-CoA_Oxase/DH_mid-dom_sf"/>
</dbReference>
<dbReference type="RefSeq" id="WP_278157839.1">
    <property type="nucleotide sequence ID" value="NZ_CP121252.1"/>
</dbReference>
<dbReference type="EMBL" id="CP121252">
    <property type="protein sequence ID" value="WFP16742.1"/>
    <property type="molecule type" value="Genomic_DNA"/>
</dbReference>
<accession>A0ABY8H803</accession>
<keyword evidence="1" id="KW-0560">Oxidoreductase</keyword>